<organism evidence="1 2">
    <name type="scientific">Sus scrofa</name>
    <name type="common">Pig</name>
    <dbReference type="NCBI Taxonomy" id="9823"/>
    <lineage>
        <taxon>Eukaryota</taxon>
        <taxon>Metazoa</taxon>
        <taxon>Chordata</taxon>
        <taxon>Craniata</taxon>
        <taxon>Vertebrata</taxon>
        <taxon>Euteleostomi</taxon>
        <taxon>Mammalia</taxon>
        <taxon>Eutheria</taxon>
        <taxon>Laurasiatheria</taxon>
        <taxon>Artiodactyla</taxon>
        <taxon>Suina</taxon>
        <taxon>Suidae</taxon>
        <taxon>Sus</taxon>
    </lineage>
</organism>
<dbReference type="Proteomes" id="UP000694722">
    <property type="component" value="Unplaced"/>
</dbReference>
<dbReference type="Ensembl" id="ENSSSCT00065060093.1">
    <property type="protein sequence ID" value="ENSSSCP00065026056.1"/>
    <property type="gene ID" value="ENSSSCG00065043942.1"/>
</dbReference>
<dbReference type="Ensembl" id="ENSSSCT00055024345.1">
    <property type="protein sequence ID" value="ENSSSCP00055019316.1"/>
    <property type="gene ID" value="ENSSSCG00055012391.1"/>
</dbReference>
<dbReference type="Ensembl" id="ENSSSCT00030086932.1">
    <property type="protein sequence ID" value="ENSSSCP00030040106.1"/>
    <property type="gene ID" value="ENSSSCG00030062177.1"/>
</dbReference>
<evidence type="ECO:0008006" key="3">
    <source>
        <dbReference type="Google" id="ProtNLM"/>
    </source>
</evidence>
<reference evidence="1" key="1">
    <citation type="submission" date="2025-05" db="UniProtKB">
        <authorList>
            <consortium name="Ensembl"/>
        </authorList>
    </citation>
    <scope>IDENTIFICATION</scope>
</reference>
<sequence length="91" mass="10809">MSGEISNLKIYMHPNIHSSTFYSSQDMKTTHKCPRTKKMWYTYTMEYYSAMKKNEITPFAATWMQLEIIILSEVSQKEKDKYYMISLICGI</sequence>
<dbReference type="Ensembl" id="ENSSSCT00025035825.1">
    <property type="protein sequence ID" value="ENSSSCP00025014960.1"/>
    <property type="gene ID" value="ENSSSCG00025026500.1"/>
</dbReference>
<dbReference type="Proteomes" id="UP000694571">
    <property type="component" value="Unplaced"/>
</dbReference>
<dbReference type="Ensembl" id="ENSSSCT00040090627.1">
    <property type="protein sequence ID" value="ENSSSCP00040039857.1"/>
    <property type="gene ID" value="ENSSSCG00040066394.1"/>
</dbReference>
<dbReference type="Proteomes" id="UP000694725">
    <property type="component" value="Unplaced"/>
</dbReference>
<dbReference type="AlphaFoldDB" id="A0A8D0RIC8"/>
<evidence type="ECO:0000313" key="2">
    <source>
        <dbReference type="Proteomes" id="UP000694727"/>
    </source>
</evidence>
<dbReference type="Proteomes" id="UP000694728">
    <property type="component" value="Unplaced"/>
</dbReference>
<proteinExistence type="predicted"/>
<accession>A0A8D0RIC8</accession>
<evidence type="ECO:0000313" key="1">
    <source>
        <dbReference type="Ensembl" id="ENSSSCP00025014960.1"/>
    </source>
</evidence>
<dbReference type="Ensembl" id="ENSSSCT00050014241.1">
    <property type="protein sequence ID" value="ENSSSCP00050005866.1"/>
    <property type="gene ID" value="ENSSSCG00050010591.1"/>
</dbReference>
<dbReference type="Proteomes" id="UP000694727">
    <property type="component" value="Unplaced"/>
</dbReference>
<dbReference type="Proteomes" id="UP000694570">
    <property type="component" value="Unplaced"/>
</dbReference>
<dbReference type="Proteomes" id="UP000694723">
    <property type="component" value="Unplaced"/>
</dbReference>
<dbReference type="Ensembl" id="ENSSSCT00045051449.1">
    <property type="protein sequence ID" value="ENSSSCP00045035770.1"/>
    <property type="gene ID" value="ENSSSCG00045030201.1"/>
</dbReference>
<name>A0A8D0RIC8_PIG</name>
<dbReference type="Proteomes" id="UP000694724">
    <property type="component" value="Unplaced"/>
</dbReference>
<protein>
    <recommendedName>
        <fullName evidence="3">DUF1725 domain-containing protein</fullName>
    </recommendedName>
</protein>
<dbReference type="Ensembl" id="ENSSSCT00060034701.1">
    <property type="protein sequence ID" value="ENSSSCP00060014848.1"/>
    <property type="gene ID" value="ENSSSCG00060025609.1"/>
</dbReference>